<evidence type="ECO:0000256" key="1">
    <source>
        <dbReference type="SAM" id="MobiDB-lite"/>
    </source>
</evidence>
<gene>
    <name evidence="2" type="ORF">VTK73DRAFT_8377</name>
</gene>
<feature type="region of interest" description="Disordered" evidence="1">
    <location>
        <begin position="21"/>
        <end position="73"/>
    </location>
</feature>
<organism evidence="2 3">
    <name type="scientific">Phialemonium thermophilum</name>
    <dbReference type="NCBI Taxonomy" id="223376"/>
    <lineage>
        <taxon>Eukaryota</taxon>
        <taxon>Fungi</taxon>
        <taxon>Dikarya</taxon>
        <taxon>Ascomycota</taxon>
        <taxon>Pezizomycotina</taxon>
        <taxon>Sordariomycetes</taxon>
        <taxon>Sordariomycetidae</taxon>
        <taxon>Cephalothecales</taxon>
        <taxon>Cephalothecaceae</taxon>
        <taxon>Phialemonium</taxon>
    </lineage>
</organism>
<accession>A0ABR3XQ40</accession>
<proteinExistence type="predicted"/>
<reference evidence="2 3" key="1">
    <citation type="journal article" date="2024" name="Commun. Biol.">
        <title>Comparative genomic analysis of thermophilic fungi reveals convergent evolutionary adaptations and gene losses.</title>
        <authorList>
            <person name="Steindorff A.S."/>
            <person name="Aguilar-Pontes M.V."/>
            <person name="Robinson A.J."/>
            <person name="Andreopoulos B."/>
            <person name="LaButti K."/>
            <person name="Kuo A."/>
            <person name="Mondo S."/>
            <person name="Riley R."/>
            <person name="Otillar R."/>
            <person name="Haridas S."/>
            <person name="Lipzen A."/>
            <person name="Grimwood J."/>
            <person name="Schmutz J."/>
            <person name="Clum A."/>
            <person name="Reid I.D."/>
            <person name="Moisan M.C."/>
            <person name="Butler G."/>
            <person name="Nguyen T.T.M."/>
            <person name="Dewar K."/>
            <person name="Conant G."/>
            <person name="Drula E."/>
            <person name="Henrissat B."/>
            <person name="Hansel C."/>
            <person name="Singer S."/>
            <person name="Hutchinson M.I."/>
            <person name="de Vries R.P."/>
            <person name="Natvig D.O."/>
            <person name="Powell A.J."/>
            <person name="Tsang A."/>
            <person name="Grigoriev I.V."/>
        </authorList>
    </citation>
    <scope>NUCLEOTIDE SEQUENCE [LARGE SCALE GENOMIC DNA]</scope>
    <source>
        <strain evidence="2 3">ATCC 24622</strain>
    </source>
</reference>
<feature type="compositionally biased region" description="Polar residues" evidence="1">
    <location>
        <begin position="24"/>
        <end position="35"/>
    </location>
</feature>
<evidence type="ECO:0000313" key="3">
    <source>
        <dbReference type="Proteomes" id="UP001586593"/>
    </source>
</evidence>
<protein>
    <submittedName>
        <fullName evidence="2">Uncharacterized protein</fullName>
    </submittedName>
</protein>
<evidence type="ECO:0000313" key="2">
    <source>
        <dbReference type="EMBL" id="KAL1877850.1"/>
    </source>
</evidence>
<keyword evidence="3" id="KW-1185">Reference proteome</keyword>
<name>A0ABR3XQ40_9PEZI</name>
<feature type="compositionally biased region" description="Polar residues" evidence="1">
    <location>
        <begin position="43"/>
        <end position="56"/>
    </location>
</feature>
<comment type="caution">
    <text evidence="2">The sequence shown here is derived from an EMBL/GenBank/DDBJ whole genome shotgun (WGS) entry which is preliminary data.</text>
</comment>
<dbReference type="Proteomes" id="UP001586593">
    <property type="component" value="Unassembled WGS sequence"/>
</dbReference>
<dbReference type="EMBL" id="JAZHXJ010000060">
    <property type="protein sequence ID" value="KAL1877850.1"/>
    <property type="molecule type" value="Genomic_DNA"/>
</dbReference>
<sequence length="73" mass="7507">MGLDDACLDLVSFVSCLQDPDSESIGQQRGPSLNTVLGPFRGSESSGNPDGASSSDPSHHQGSACIWTQGSLV</sequence>